<proteinExistence type="inferred from homology"/>
<dbReference type="SUPFAM" id="SSF53067">
    <property type="entry name" value="Actin-like ATPase domain"/>
    <property type="match status" value="1"/>
</dbReference>
<keyword evidence="1" id="KW-0119">Carbohydrate metabolism</keyword>
<gene>
    <name evidence="1" type="primary">anmK</name>
    <name evidence="3" type="ORF">ABT322_23990</name>
</gene>
<comment type="similarity">
    <text evidence="1">Belongs to the anhydro-N-acetylmuramic acid kinase family.</text>
</comment>
<dbReference type="Pfam" id="PF03702">
    <property type="entry name" value="AnmK"/>
    <property type="match status" value="1"/>
</dbReference>
<evidence type="ECO:0000256" key="1">
    <source>
        <dbReference type="HAMAP-Rule" id="MF_01270"/>
    </source>
</evidence>
<reference evidence="3 4" key="1">
    <citation type="submission" date="2024-06" db="EMBL/GenBank/DDBJ databases">
        <title>The Natural Products Discovery Center: Release of the First 8490 Sequenced Strains for Exploring Actinobacteria Biosynthetic Diversity.</title>
        <authorList>
            <person name="Kalkreuter E."/>
            <person name="Kautsar S.A."/>
            <person name="Yang D."/>
            <person name="Bader C.D."/>
            <person name="Teijaro C.N."/>
            <person name="Fluegel L."/>
            <person name="Davis C.M."/>
            <person name="Simpson J.R."/>
            <person name="Lauterbach L."/>
            <person name="Steele A.D."/>
            <person name="Gui C."/>
            <person name="Meng S."/>
            <person name="Li G."/>
            <person name="Viehrig K."/>
            <person name="Ye F."/>
            <person name="Su P."/>
            <person name="Kiefer A.F."/>
            <person name="Nichols A."/>
            <person name="Cepeda A.J."/>
            <person name="Yan W."/>
            <person name="Fan B."/>
            <person name="Jiang Y."/>
            <person name="Adhikari A."/>
            <person name="Zheng C.-J."/>
            <person name="Schuster L."/>
            <person name="Cowan T.M."/>
            <person name="Smanski M.J."/>
            <person name="Chevrette M.G."/>
            <person name="De Carvalho L.P.S."/>
            <person name="Shen B."/>
        </authorList>
    </citation>
    <scope>NUCLEOTIDE SEQUENCE [LARGE SCALE GENOMIC DNA]</scope>
    <source>
        <strain evidence="3 4">NPDC000632</strain>
    </source>
</reference>
<dbReference type="CDD" id="cd24050">
    <property type="entry name" value="ASKHA_NBD_ANMK"/>
    <property type="match status" value="1"/>
</dbReference>
<evidence type="ECO:0000313" key="4">
    <source>
        <dbReference type="Proteomes" id="UP001490330"/>
    </source>
</evidence>
<comment type="pathway">
    <text evidence="1">Cell wall biogenesis; peptidoglycan recycling.</text>
</comment>
<comment type="pathway">
    <text evidence="1">Amino-sugar metabolism; 1,6-anhydro-N-acetylmuramate degradation.</text>
</comment>
<dbReference type="Proteomes" id="UP001490330">
    <property type="component" value="Unassembled WGS sequence"/>
</dbReference>
<keyword evidence="1 3" id="KW-0808">Transferase</keyword>
<accession>A0ABV1VJX2</accession>
<keyword evidence="1" id="KW-0547">Nucleotide-binding</keyword>
<dbReference type="InterPro" id="IPR005338">
    <property type="entry name" value="Anhydro_N_Ac-Mur_kinase"/>
</dbReference>
<dbReference type="EMBL" id="JBEPCV010000024">
    <property type="protein sequence ID" value="MER6906743.1"/>
    <property type="molecule type" value="Genomic_DNA"/>
</dbReference>
<dbReference type="RefSeq" id="WP_350718520.1">
    <property type="nucleotide sequence ID" value="NZ_JBEPCO010000011.1"/>
</dbReference>
<keyword evidence="1" id="KW-0067">ATP-binding</keyword>
<evidence type="ECO:0000256" key="2">
    <source>
        <dbReference type="SAM" id="MobiDB-lite"/>
    </source>
</evidence>
<dbReference type="PANTHER" id="PTHR30605">
    <property type="entry name" value="ANHYDRO-N-ACETYLMURAMIC ACID KINASE"/>
    <property type="match status" value="1"/>
</dbReference>
<protein>
    <recommendedName>
        <fullName evidence="1">Anhydro-N-acetylmuramic acid kinase</fullName>
        <ecNumber evidence="1">2.7.1.170</ecNumber>
    </recommendedName>
    <alternativeName>
        <fullName evidence="1">AnhMurNAc kinase</fullName>
    </alternativeName>
</protein>
<keyword evidence="4" id="KW-1185">Reference proteome</keyword>
<name>A0ABV1VJX2_9ACTN</name>
<dbReference type="PANTHER" id="PTHR30605:SF0">
    <property type="entry name" value="ANHYDRO-N-ACETYLMURAMIC ACID KINASE"/>
    <property type="match status" value="1"/>
</dbReference>
<feature type="region of interest" description="Disordered" evidence="2">
    <location>
        <begin position="364"/>
        <end position="395"/>
    </location>
</feature>
<feature type="compositionally biased region" description="Low complexity" evidence="2">
    <location>
        <begin position="371"/>
        <end position="385"/>
    </location>
</feature>
<feature type="binding site" evidence="1">
    <location>
        <begin position="9"/>
        <end position="16"/>
    </location>
    <ligand>
        <name>ATP</name>
        <dbReference type="ChEBI" id="CHEBI:30616"/>
    </ligand>
</feature>
<comment type="catalytic activity">
    <reaction evidence="1">
        <text>1,6-anhydro-N-acetyl-beta-muramate + ATP + H2O = N-acetyl-D-muramate 6-phosphate + ADP + H(+)</text>
        <dbReference type="Rhea" id="RHEA:24952"/>
        <dbReference type="ChEBI" id="CHEBI:15377"/>
        <dbReference type="ChEBI" id="CHEBI:15378"/>
        <dbReference type="ChEBI" id="CHEBI:30616"/>
        <dbReference type="ChEBI" id="CHEBI:58690"/>
        <dbReference type="ChEBI" id="CHEBI:58722"/>
        <dbReference type="ChEBI" id="CHEBI:456216"/>
        <dbReference type="EC" id="2.7.1.170"/>
    </reaction>
</comment>
<dbReference type="InterPro" id="IPR043129">
    <property type="entry name" value="ATPase_NBD"/>
</dbReference>
<dbReference type="GO" id="GO:0016301">
    <property type="term" value="F:kinase activity"/>
    <property type="evidence" value="ECO:0007669"/>
    <property type="project" value="UniProtKB-KW"/>
</dbReference>
<dbReference type="Gene3D" id="3.30.420.40">
    <property type="match status" value="2"/>
</dbReference>
<comment type="function">
    <text evidence="1">Catalyzes the specific phosphorylation of 1,6-anhydro-N-acetylmuramic acid (anhMurNAc) with the simultaneous cleavage of the 1,6-anhydro ring, generating MurNAc-6-P. Is required for the utilization of anhMurNAc either imported from the medium or derived from its own cell wall murein, and thus plays a role in cell wall recycling.</text>
</comment>
<dbReference type="NCBIfam" id="NF007146">
    <property type="entry name" value="PRK09585.2-6"/>
    <property type="match status" value="1"/>
</dbReference>
<comment type="caution">
    <text evidence="3">The sequence shown here is derived from an EMBL/GenBank/DDBJ whole genome shotgun (WGS) entry which is preliminary data.</text>
</comment>
<evidence type="ECO:0000313" key="3">
    <source>
        <dbReference type="EMBL" id="MER6906743.1"/>
    </source>
</evidence>
<dbReference type="EC" id="2.7.1.170" evidence="1"/>
<organism evidence="3 4">
    <name type="scientific">Streptomyces flaveolus</name>
    <dbReference type="NCBI Taxonomy" id="67297"/>
    <lineage>
        <taxon>Bacteria</taxon>
        <taxon>Bacillati</taxon>
        <taxon>Actinomycetota</taxon>
        <taxon>Actinomycetes</taxon>
        <taxon>Kitasatosporales</taxon>
        <taxon>Streptomycetaceae</taxon>
        <taxon>Streptomyces</taxon>
    </lineage>
</organism>
<sequence length="395" mass="40879">MRVIGLMSGTSYDAIEAAAADLTLDGDTLRMRPLGHLSVPYPAGLRDLISATLPPATTTTQAVCALDTGVGQAFAEAAGRALGELCDGAADLVVSHGQTMHHWVEDGTVRGTLQLGRPAWIAEATGLPVVSDLRSRDVAAGGQGAPLVGMTDTMLLRALPGTPAALNLGGIANVTVVAPGAEPLAFDTGPANALLDAAVRHFTDGAAAYDEDGRRAAAGRTSPALLRALLDDPYYLRPAPKSTGKEHFHLPYLRRALEKAPTPEADDVLATLTRLTAVTVADACRAHGVTELVVSGGGIRNPVLMRMLGDELPGVPLRPSDALGMPSDAKEALAFAILGFLTVHGLPGTLPSATGARRATLLGSITPGRSPLRLPEPAARPPRLLRITDPARPVR</sequence>
<dbReference type="HAMAP" id="MF_01270">
    <property type="entry name" value="AnhMurNAc_kinase"/>
    <property type="match status" value="1"/>
</dbReference>
<keyword evidence="1 3" id="KW-0418">Kinase</keyword>